<gene>
    <name evidence="2" type="ORF">ACFY05_32205</name>
</gene>
<accession>A0ABW6VDU6</accession>
<evidence type="ECO:0000313" key="2">
    <source>
        <dbReference type="EMBL" id="MFF4777530.1"/>
    </source>
</evidence>
<keyword evidence="3" id="KW-1185">Reference proteome</keyword>
<organism evidence="2 3">
    <name type="scientific">Microtetraspora fusca</name>
    <dbReference type="NCBI Taxonomy" id="1997"/>
    <lineage>
        <taxon>Bacteria</taxon>
        <taxon>Bacillati</taxon>
        <taxon>Actinomycetota</taxon>
        <taxon>Actinomycetes</taxon>
        <taxon>Streptosporangiales</taxon>
        <taxon>Streptosporangiaceae</taxon>
        <taxon>Microtetraspora</taxon>
    </lineage>
</organism>
<dbReference type="Proteomes" id="UP001602119">
    <property type="component" value="Unassembled WGS sequence"/>
</dbReference>
<evidence type="ECO:0000256" key="1">
    <source>
        <dbReference type="SAM" id="MobiDB-lite"/>
    </source>
</evidence>
<feature type="region of interest" description="Disordered" evidence="1">
    <location>
        <begin position="1"/>
        <end position="22"/>
    </location>
</feature>
<dbReference type="RefSeq" id="WP_387345988.1">
    <property type="nucleotide sequence ID" value="NZ_JBIAXI010000024.1"/>
</dbReference>
<evidence type="ECO:0000313" key="3">
    <source>
        <dbReference type="Proteomes" id="UP001602119"/>
    </source>
</evidence>
<dbReference type="EMBL" id="JBIAXI010000024">
    <property type="protein sequence ID" value="MFF4777530.1"/>
    <property type="molecule type" value="Genomic_DNA"/>
</dbReference>
<sequence>MTTPGAETNFGQAQRTPGGWSLPADTGQIPVLDLVGKTVTIVGVSGLTWKQTTVIAVDGDALDIEGGTLDFIRNPVREPRTVGFTRLFARDIAGGCIHHGEAK</sequence>
<name>A0ABW6VDU6_MICFU</name>
<proteinExistence type="predicted"/>
<feature type="compositionally biased region" description="Polar residues" evidence="1">
    <location>
        <begin position="1"/>
        <end position="15"/>
    </location>
</feature>
<comment type="caution">
    <text evidence="2">The sequence shown here is derived from an EMBL/GenBank/DDBJ whole genome shotgun (WGS) entry which is preliminary data.</text>
</comment>
<reference evidence="2 3" key="1">
    <citation type="submission" date="2024-10" db="EMBL/GenBank/DDBJ databases">
        <title>The Natural Products Discovery Center: Release of the First 8490 Sequenced Strains for Exploring Actinobacteria Biosynthetic Diversity.</title>
        <authorList>
            <person name="Kalkreuter E."/>
            <person name="Kautsar S.A."/>
            <person name="Yang D."/>
            <person name="Bader C.D."/>
            <person name="Teijaro C.N."/>
            <person name="Fluegel L."/>
            <person name="Davis C.M."/>
            <person name="Simpson J.R."/>
            <person name="Lauterbach L."/>
            <person name="Steele A.D."/>
            <person name="Gui C."/>
            <person name="Meng S."/>
            <person name="Li G."/>
            <person name="Viehrig K."/>
            <person name="Ye F."/>
            <person name="Su P."/>
            <person name="Kiefer A.F."/>
            <person name="Nichols A."/>
            <person name="Cepeda A.J."/>
            <person name="Yan W."/>
            <person name="Fan B."/>
            <person name="Jiang Y."/>
            <person name="Adhikari A."/>
            <person name="Zheng C.-J."/>
            <person name="Schuster L."/>
            <person name="Cowan T.M."/>
            <person name="Smanski M.J."/>
            <person name="Chevrette M.G."/>
            <person name="De Carvalho L.P.S."/>
            <person name="Shen B."/>
        </authorList>
    </citation>
    <scope>NUCLEOTIDE SEQUENCE [LARGE SCALE GENOMIC DNA]</scope>
    <source>
        <strain evidence="2 3">NPDC001281</strain>
    </source>
</reference>
<protein>
    <submittedName>
        <fullName evidence="2">Uncharacterized protein</fullName>
    </submittedName>
</protein>